<feature type="compositionally biased region" description="Basic and acidic residues" evidence="1">
    <location>
        <begin position="249"/>
        <end position="258"/>
    </location>
</feature>
<organism evidence="2 3">
    <name type="scientific">Chloropicon roscoffensis</name>
    <dbReference type="NCBI Taxonomy" id="1461544"/>
    <lineage>
        <taxon>Eukaryota</taxon>
        <taxon>Viridiplantae</taxon>
        <taxon>Chlorophyta</taxon>
        <taxon>Chloropicophyceae</taxon>
        <taxon>Chloropicales</taxon>
        <taxon>Chloropicaceae</taxon>
        <taxon>Chloropicon</taxon>
    </lineage>
</organism>
<evidence type="ECO:0000256" key="1">
    <source>
        <dbReference type="SAM" id="MobiDB-lite"/>
    </source>
</evidence>
<gene>
    <name evidence="2" type="ORF">HKI87_04g31820</name>
</gene>
<feature type="region of interest" description="Disordered" evidence="1">
    <location>
        <begin position="111"/>
        <end position="145"/>
    </location>
</feature>
<feature type="compositionally biased region" description="Pro residues" evidence="1">
    <location>
        <begin position="649"/>
        <end position="658"/>
    </location>
</feature>
<feature type="compositionally biased region" description="Basic and acidic residues" evidence="1">
    <location>
        <begin position="664"/>
        <end position="681"/>
    </location>
</feature>
<dbReference type="EMBL" id="CP151504">
    <property type="protein sequence ID" value="WZN61647.1"/>
    <property type="molecule type" value="Genomic_DNA"/>
</dbReference>
<keyword evidence="3" id="KW-1185">Reference proteome</keyword>
<evidence type="ECO:0008006" key="4">
    <source>
        <dbReference type="Google" id="ProtNLM"/>
    </source>
</evidence>
<proteinExistence type="predicted"/>
<dbReference type="Proteomes" id="UP001472866">
    <property type="component" value="Chromosome 04"/>
</dbReference>
<feature type="region of interest" description="Disordered" evidence="1">
    <location>
        <begin position="647"/>
        <end position="681"/>
    </location>
</feature>
<accession>A0AAX4P5P5</accession>
<evidence type="ECO:0000313" key="3">
    <source>
        <dbReference type="Proteomes" id="UP001472866"/>
    </source>
</evidence>
<evidence type="ECO:0000313" key="2">
    <source>
        <dbReference type="EMBL" id="WZN61647.1"/>
    </source>
</evidence>
<reference evidence="2 3" key="1">
    <citation type="submission" date="2024-03" db="EMBL/GenBank/DDBJ databases">
        <title>Complete genome sequence of the green alga Chloropicon roscoffensis RCC1871.</title>
        <authorList>
            <person name="Lemieux C."/>
            <person name="Pombert J.-F."/>
            <person name="Otis C."/>
            <person name="Turmel M."/>
        </authorList>
    </citation>
    <scope>NUCLEOTIDE SEQUENCE [LARGE SCALE GENOMIC DNA]</scope>
    <source>
        <strain evidence="2 3">RCC1871</strain>
    </source>
</reference>
<feature type="region of interest" description="Disordered" evidence="1">
    <location>
        <begin position="238"/>
        <end position="258"/>
    </location>
</feature>
<feature type="compositionally biased region" description="Basic residues" evidence="1">
    <location>
        <begin position="238"/>
        <end position="248"/>
    </location>
</feature>
<name>A0AAX4P5P5_9CHLO</name>
<feature type="region of interest" description="Disordered" evidence="1">
    <location>
        <begin position="80"/>
        <end position="99"/>
    </location>
</feature>
<protein>
    <recommendedName>
        <fullName evidence="4">Sfi1 spindle body domain-containing protein</fullName>
    </recommendedName>
</protein>
<sequence>MLKGGESDGVAFGDSSSDFRRLREHNTTLVYRELIPELSRICLNLGGQELGGTRRADVAGGDFEVLRRYPVLLAPRETQEVADADENGNQEGCSGVRGGEDAEGVIVETVVAPGAPDVEKGRGSLQGTGGAESTSEPSAPSGGLDEWVEDQLTKAAKAERARARKRAEAVLEKKVQEITNFLADEKSGERRNASISQASRAVGTPSAVREVRFKSDSSLSLSSEQLKFIRGLRSMRHSKLSNARRKLSPLRERSKDVRKELASNREQMLLGEAANAIRRRGDNARVRPALEGQGRRWLPGDTHGDSKNKFADYHSTIGGGRYMVPEKTGVVWEGSKFKVALLQELDMKLRLKVHFLVWKAANDAKVTLNLMIQARINKINTAIKHAALKELKKLLAQLGARTEAAVKSIEEFVRRRSLRLWLRYAKRELDLREKLEQCSRKRKTDGLRGILWAWRKYCDKEVFLRRTYSTLCSRHKAAVQRSVLRYWIVRVQRKIELQRKFLQLSQVHEERMKRSVMLYWKFRVLRRRIKDVNVGLATSFNRMRTVHLVIFGWLGVVSKMRNLRRALYSDIGRAGTALRDERGVYGAQAKKKYRKVLSEMKKARSVLMPKVKLLQDIQPTLWESALSDAREDLERSTPSHLSEIILPTEPLPEAPPPDTVSDEEFTHPSEERYGPHSSLKDVETATEDFPEASEKCSAELVAKEFTKPSGLVEETVLTTQSCSVPAKASPSGGRTIEDIRTQYVAAMTGMFPRRNYRAKLETSALSTSSLETQKRVHATKQAIEEKTETEEAGTNTSHLAVVSSGTSPVRGSAMVDATIEAIEEKTETEDAGTTTSHLAVVSSGTSPVRGPAMVDATIEAIEEKTETEDAGTTTSHLAVVSSGTSPMRGPAMVDATIEAIEEKTETEDAGTTTSHLAVVSSGTSPVRGPALVDATIQVMEKKAKTENAATSMEIMTPVKHTVGQAAPLESSSSGKALEKNAEKAFTAEKAVHEPHCVVQDGEMGVGEQSNIDENDSKQMTPAPSDQVAVTKVETFVNEFPIAIPSTEVIHSGGLSPGRASRMAIKSVKELADDFYHRIVYRRVIRAVKMEIARSKQVSCLADESYKWHVFRYYLNIWFHNIVIVGRIAEERGNRTVLSLHLRTWQRFAAAQKDLKGRSDEVAKLQDFGIALAAFKFMKESYKESVLLKGQLEKFRGMRHRRLCQKTMHVWRLWSNLHITRRVAVLRVNYMIKLRVKRRCLMAWWQVQQSNKLLRKVLTQTRQLYGSVSNVENTLGKTFSLLMRILYAWRRVVFLTRGEPPRSQNPALVLQKSLGDLVRSTPGASEDVKEKQKTGKAMSKDTCHKMFLLWYLLAKNLSKDSRRRRAKLKRMTAFRTEFQYRRHRIASNHMNLWGKVIAAKRSLVQLHFATMLCRRSVTAWHLAMVAARKKELARTVRKLRFIFNRWKRQVLASAKMRWRLTAAEAFEEAVERKQTAAVDLQSKESNDSRLDRRSLVQTTEFQDIPTYVRNFSSNGIASDTVGQLEELRCQWKLQRMLKVEVRSKFL</sequence>